<protein>
    <submittedName>
        <fullName evidence="1">Cl3204_1</fullName>
    </submittedName>
</protein>
<dbReference type="EMBL" id="GBRH01202222">
    <property type="protein sequence ID" value="JAD95673.1"/>
    <property type="molecule type" value="Transcribed_RNA"/>
</dbReference>
<proteinExistence type="predicted"/>
<reference evidence="1" key="2">
    <citation type="journal article" date="2015" name="Data Brief">
        <title>Shoot transcriptome of the giant reed, Arundo donax.</title>
        <authorList>
            <person name="Barrero R.A."/>
            <person name="Guerrero F.D."/>
            <person name="Moolhuijzen P."/>
            <person name="Goolsby J.A."/>
            <person name="Tidwell J."/>
            <person name="Bellgard S.E."/>
            <person name="Bellgard M.I."/>
        </authorList>
    </citation>
    <scope>NUCLEOTIDE SEQUENCE</scope>
    <source>
        <tissue evidence="1">Shoot tissue taken approximately 20 cm above the soil surface</tissue>
    </source>
</reference>
<accession>A0A0A9E9I3</accession>
<reference evidence="1" key="1">
    <citation type="submission" date="2014-09" db="EMBL/GenBank/DDBJ databases">
        <authorList>
            <person name="Magalhaes I.L.F."/>
            <person name="Oliveira U."/>
            <person name="Santos F.R."/>
            <person name="Vidigal T.H.D.A."/>
            <person name="Brescovit A.D."/>
            <person name="Santos A.J."/>
        </authorList>
    </citation>
    <scope>NUCLEOTIDE SEQUENCE</scope>
    <source>
        <tissue evidence="1">Shoot tissue taken approximately 20 cm above the soil surface</tissue>
    </source>
</reference>
<name>A0A0A9E9I3_ARUDO</name>
<organism evidence="1">
    <name type="scientific">Arundo donax</name>
    <name type="common">Giant reed</name>
    <name type="synonym">Donax arundinaceus</name>
    <dbReference type="NCBI Taxonomy" id="35708"/>
    <lineage>
        <taxon>Eukaryota</taxon>
        <taxon>Viridiplantae</taxon>
        <taxon>Streptophyta</taxon>
        <taxon>Embryophyta</taxon>
        <taxon>Tracheophyta</taxon>
        <taxon>Spermatophyta</taxon>
        <taxon>Magnoliopsida</taxon>
        <taxon>Liliopsida</taxon>
        <taxon>Poales</taxon>
        <taxon>Poaceae</taxon>
        <taxon>PACMAD clade</taxon>
        <taxon>Arundinoideae</taxon>
        <taxon>Arundineae</taxon>
        <taxon>Arundo</taxon>
    </lineage>
</organism>
<evidence type="ECO:0000313" key="1">
    <source>
        <dbReference type="EMBL" id="JAD95673.1"/>
    </source>
</evidence>
<sequence length="14" mass="1494">MSINFGSKKLAPNS</sequence>